<dbReference type="EMBL" id="QZDT01000019">
    <property type="protein sequence ID" value="NBJ93425.1"/>
    <property type="molecule type" value="Genomic_DNA"/>
</dbReference>
<keyword evidence="2" id="KW-1185">Reference proteome</keyword>
<name>A0A9X5BGH2_9FIRM</name>
<evidence type="ECO:0000313" key="1">
    <source>
        <dbReference type="EMBL" id="NBJ93425.1"/>
    </source>
</evidence>
<sequence length="62" mass="7540">MRYLTNAKSKFRGFYRIAAMNEKVWDNVLTNYEYINVYNEQVQNVLVQNVLIHHILVHGKWR</sequence>
<accession>A0A9X5BGH2</accession>
<comment type="caution">
    <text evidence="1">The sequence shown here is derived from an EMBL/GenBank/DDBJ whole genome shotgun (WGS) entry which is preliminary data.</text>
</comment>
<reference evidence="1" key="1">
    <citation type="submission" date="2018-09" db="EMBL/GenBank/DDBJ databases">
        <title>Murine metabolic-syndrome-specific gut microbial biobank.</title>
        <authorList>
            <person name="Liu C."/>
        </authorList>
    </citation>
    <scope>NUCLEOTIDE SEQUENCE</scope>
    <source>
        <strain evidence="1">D42-62</strain>
    </source>
</reference>
<evidence type="ECO:0000313" key="2">
    <source>
        <dbReference type="Proteomes" id="UP001154420"/>
    </source>
</evidence>
<dbReference type="Proteomes" id="UP001154420">
    <property type="component" value="Unassembled WGS sequence"/>
</dbReference>
<organism evidence="1 2">
    <name type="scientific">Parablautia muri</name>
    <dbReference type="NCBI Taxonomy" id="2320879"/>
    <lineage>
        <taxon>Bacteria</taxon>
        <taxon>Bacillati</taxon>
        <taxon>Bacillota</taxon>
        <taxon>Clostridia</taxon>
        <taxon>Lachnospirales</taxon>
        <taxon>Lachnospiraceae</taxon>
        <taxon>Parablautia</taxon>
    </lineage>
</organism>
<protein>
    <submittedName>
        <fullName evidence="1">Uncharacterized protein</fullName>
    </submittedName>
</protein>
<gene>
    <name evidence="1" type="ORF">D5281_12690</name>
</gene>
<proteinExistence type="predicted"/>
<dbReference type="AlphaFoldDB" id="A0A9X5BGH2"/>